<gene>
    <name evidence="1" type="ORF">KZC48_05630</name>
</gene>
<dbReference type="RefSeq" id="WP_301132975.1">
    <property type="nucleotide sequence ID" value="NZ_BAAAUQ010000019.1"/>
</dbReference>
<organism evidence="1 2">
    <name type="scientific">Microbacterium aurantiacum</name>
    <dbReference type="NCBI Taxonomy" id="162393"/>
    <lineage>
        <taxon>Bacteria</taxon>
        <taxon>Bacillati</taxon>
        <taxon>Actinomycetota</taxon>
        <taxon>Actinomycetes</taxon>
        <taxon>Micrococcales</taxon>
        <taxon>Microbacteriaceae</taxon>
        <taxon>Microbacterium</taxon>
    </lineage>
</organism>
<reference evidence="1" key="1">
    <citation type="submission" date="2021-06" db="EMBL/GenBank/DDBJ databases">
        <title>Genome-based taxonomic framework of Microbacterium strains isolated from marine environment, the description of four new species and reclassification of four preexisting species.</title>
        <authorList>
            <person name="Lee S.D."/>
            <person name="Kim S.-M."/>
            <person name="Byeon Y.-S."/>
            <person name="Yang H.L."/>
            <person name="Kim I.S."/>
        </authorList>
    </citation>
    <scope>NUCLEOTIDE SEQUENCE</scope>
    <source>
        <strain evidence="1">KACC 20510</strain>
    </source>
</reference>
<evidence type="ECO:0000313" key="2">
    <source>
        <dbReference type="Proteomes" id="UP001172731"/>
    </source>
</evidence>
<sequence length="143" mass="15340">MPTITGPILDSAGRPANGVLRVKASRPFDIGAGHITQTVGWATVRDGVPYLSSGAWSLPPTPDGVYLLLEQDLDGEQVNKFTIAVPDVQSMSYSELLFNRGGGEGGPNPYWWDLTGGLDFPPTAVDGDIGFDSNTGNVWRYEQ</sequence>
<name>A0ABT8FRD1_9MICO</name>
<keyword evidence="2" id="KW-1185">Reference proteome</keyword>
<accession>A0ABT8FRD1</accession>
<comment type="caution">
    <text evidence="1">The sequence shown here is derived from an EMBL/GenBank/DDBJ whole genome shotgun (WGS) entry which is preliminary data.</text>
</comment>
<protein>
    <submittedName>
        <fullName evidence="1">Uncharacterized protein</fullName>
    </submittedName>
</protein>
<evidence type="ECO:0000313" key="1">
    <source>
        <dbReference type="EMBL" id="MDN4463877.1"/>
    </source>
</evidence>
<proteinExistence type="predicted"/>
<dbReference type="Proteomes" id="UP001172731">
    <property type="component" value="Unassembled WGS sequence"/>
</dbReference>
<dbReference type="EMBL" id="JAHWXI010000004">
    <property type="protein sequence ID" value="MDN4463877.1"/>
    <property type="molecule type" value="Genomic_DNA"/>
</dbReference>